<evidence type="ECO:0000256" key="2">
    <source>
        <dbReference type="ARBA" id="ARBA00022771"/>
    </source>
</evidence>
<evidence type="ECO:0000256" key="5">
    <source>
        <dbReference type="ARBA" id="ARBA00023163"/>
    </source>
</evidence>
<keyword evidence="10" id="KW-1185">Reference proteome</keyword>
<dbReference type="InterPro" id="IPR000679">
    <property type="entry name" value="Znf_GATA"/>
</dbReference>
<dbReference type="PROSITE" id="PS00344">
    <property type="entry name" value="GATA_ZN_FINGER_1"/>
    <property type="match status" value="1"/>
</dbReference>
<evidence type="ECO:0000256" key="4">
    <source>
        <dbReference type="ARBA" id="ARBA00023015"/>
    </source>
</evidence>
<evidence type="ECO:0000313" key="9">
    <source>
        <dbReference type="EMBL" id="CEJ93039.1"/>
    </source>
</evidence>
<dbReference type="GO" id="GO:0006355">
    <property type="term" value="P:regulation of DNA-templated transcription"/>
    <property type="evidence" value="ECO:0007669"/>
    <property type="project" value="InterPro"/>
</dbReference>
<dbReference type="GO" id="GO:0043565">
    <property type="term" value="F:sequence-specific DNA binding"/>
    <property type="evidence" value="ECO:0007669"/>
    <property type="project" value="InterPro"/>
</dbReference>
<dbReference type="InterPro" id="IPR013088">
    <property type="entry name" value="Znf_NHR/GATA"/>
</dbReference>
<feature type="compositionally biased region" description="Low complexity" evidence="7">
    <location>
        <begin position="185"/>
        <end position="194"/>
    </location>
</feature>
<feature type="compositionally biased region" description="Low complexity" evidence="7">
    <location>
        <begin position="134"/>
        <end position="144"/>
    </location>
</feature>
<dbReference type="Proteomes" id="UP000039046">
    <property type="component" value="Unassembled WGS sequence"/>
</dbReference>
<keyword evidence="4" id="KW-0805">Transcription regulation</keyword>
<dbReference type="EMBL" id="CDHN01000005">
    <property type="protein sequence ID" value="CEJ93039.1"/>
    <property type="molecule type" value="Genomic_DNA"/>
</dbReference>
<dbReference type="HOGENOM" id="CLU_029475_0_0_1"/>
<feature type="domain" description="GATA-type" evidence="8">
    <location>
        <begin position="368"/>
        <end position="419"/>
    </location>
</feature>
<evidence type="ECO:0000313" key="10">
    <source>
        <dbReference type="Proteomes" id="UP000039046"/>
    </source>
</evidence>
<keyword evidence="1" id="KW-0479">Metal-binding</keyword>
<dbReference type="Gene3D" id="3.30.50.10">
    <property type="entry name" value="Erythroid Transcription Factor GATA-1, subunit A"/>
    <property type="match status" value="1"/>
</dbReference>
<protein>
    <submittedName>
        <fullName evidence="9">Putative GATA-type sexual development transcription factor NsdD</fullName>
    </submittedName>
</protein>
<feature type="compositionally biased region" description="Basic and acidic residues" evidence="7">
    <location>
        <begin position="217"/>
        <end position="247"/>
    </location>
</feature>
<accession>A0A0A1TE53</accession>
<keyword evidence="5" id="KW-0804">Transcription</keyword>
<dbReference type="SUPFAM" id="SSF57716">
    <property type="entry name" value="Glucocorticoid receptor-like (DNA-binding domain)"/>
    <property type="match status" value="1"/>
</dbReference>
<dbReference type="STRING" id="1531966.A0A0A1TE53"/>
<dbReference type="PANTHER" id="PTHR47172">
    <property type="entry name" value="OS01G0976800 PROTEIN"/>
    <property type="match status" value="1"/>
</dbReference>
<feature type="compositionally biased region" description="Polar residues" evidence="7">
    <location>
        <begin position="162"/>
        <end position="179"/>
    </location>
</feature>
<gene>
    <name evidence="9" type="ORF">VHEMI08657</name>
</gene>
<proteinExistence type="predicted"/>
<evidence type="ECO:0000256" key="7">
    <source>
        <dbReference type="SAM" id="MobiDB-lite"/>
    </source>
</evidence>
<feature type="compositionally biased region" description="Polar residues" evidence="7">
    <location>
        <begin position="8"/>
        <end position="26"/>
    </location>
</feature>
<feature type="compositionally biased region" description="Low complexity" evidence="7">
    <location>
        <begin position="82"/>
        <end position="96"/>
    </location>
</feature>
<feature type="compositionally biased region" description="Basic and acidic residues" evidence="7">
    <location>
        <begin position="147"/>
        <end position="160"/>
    </location>
</feature>
<feature type="compositionally biased region" description="Basic and acidic residues" evidence="7">
    <location>
        <begin position="322"/>
        <end position="338"/>
    </location>
</feature>
<dbReference type="SMART" id="SM00401">
    <property type="entry name" value="ZnF_GATA"/>
    <property type="match status" value="1"/>
</dbReference>
<reference evidence="9 10" key="1">
    <citation type="journal article" date="2015" name="Genome Announc.">
        <title>Draft Genome Sequence and Gene Annotation of the Entomopathogenic Fungus Verticillium hemipterigenum.</title>
        <authorList>
            <person name="Horn F."/>
            <person name="Habel A."/>
            <person name="Scharf D.H."/>
            <person name="Dworschak J."/>
            <person name="Brakhage A.A."/>
            <person name="Guthke R."/>
            <person name="Hertweck C."/>
            <person name="Linde J."/>
        </authorList>
    </citation>
    <scope>NUCLEOTIDE SEQUENCE [LARGE SCALE GENOMIC DNA]</scope>
</reference>
<sequence>MAAATVLPPTSLQYSPQPNALSSSNYQDRHLGRHSPPNSMISSSEPRRAADDGETPARQSLPSISEVISGAPRPGQFPPSSHPSGQPGSSGLPSPFVSHNRGYPDSDKQHSSPQPLHPASFTPRQDAVSSFSESPRPGFSGRPGFPHPDRRSTPPGKLEHPSQLTPTHPEQPRSVSGTYPPQGPHPSSAPSSHPYQNSHLPPGQMPLPGYPISPRHPPSEYDSRRPPPHGEHHDYARSRYEQHGPPRHYETWNYQEAFGRIASHSRTIFNFAELYGSPHAQHGPERLPTEREIGDMLANVDYLKRAFEQVRDVVHASSMQSDRARDGPKPKPYGEGHDVPMYGEPMKAQYPVGGEVKKRRGRAAPPGRCHSCNRVDTPEWRRGPDGARTLCNACGLHYAKLERKRQLEARSIRPKTEERN</sequence>
<feature type="compositionally biased region" description="Pro residues" evidence="7">
    <location>
        <begin position="203"/>
        <end position="216"/>
    </location>
</feature>
<dbReference type="CDD" id="cd00202">
    <property type="entry name" value="ZnF_GATA"/>
    <property type="match status" value="1"/>
</dbReference>
<evidence type="ECO:0000259" key="8">
    <source>
        <dbReference type="PROSITE" id="PS50114"/>
    </source>
</evidence>
<keyword evidence="3" id="KW-0862">Zinc</keyword>
<dbReference type="OrthoDB" id="2162994at2759"/>
<dbReference type="PROSITE" id="PS50114">
    <property type="entry name" value="GATA_ZN_FINGER_2"/>
    <property type="match status" value="1"/>
</dbReference>
<keyword evidence="2 6" id="KW-0863">Zinc-finger</keyword>
<dbReference type="GO" id="GO:0008270">
    <property type="term" value="F:zinc ion binding"/>
    <property type="evidence" value="ECO:0007669"/>
    <property type="project" value="UniProtKB-KW"/>
</dbReference>
<dbReference type="AlphaFoldDB" id="A0A0A1TE53"/>
<evidence type="ECO:0000256" key="6">
    <source>
        <dbReference type="PROSITE-ProRule" id="PRU00094"/>
    </source>
</evidence>
<dbReference type="Pfam" id="PF00320">
    <property type="entry name" value="GATA"/>
    <property type="match status" value="1"/>
</dbReference>
<evidence type="ECO:0000256" key="3">
    <source>
        <dbReference type="ARBA" id="ARBA00022833"/>
    </source>
</evidence>
<feature type="region of interest" description="Disordered" evidence="7">
    <location>
        <begin position="1"/>
        <end position="247"/>
    </location>
</feature>
<feature type="region of interest" description="Disordered" evidence="7">
    <location>
        <begin position="315"/>
        <end position="344"/>
    </location>
</feature>
<name>A0A0A1TE53_9HYPO</name>
<evidence type="ECO:0000256" key="1">
    <source>
        <dbReference type="ARBA" id="ARBA00022723"/>
    </source>
</evidence>
<organism evidence="9 10">
    <name type="scientific">[Torrubiella] hemipterigena</name>
    <dbReference type="NCBI Taxonomy" id="1531966"/>
    <lineage>
        <taxon>Eukaryota</taxon>
        <taxon>Fungi</taxon>
        <taxon>Dikarya</taxon>
        <taxon>Ascomycota</taxon>
        <taxon>Pezizomycotina</taxon>
        <taxon>Sordariomycetes</taxon>
        <taxon>Hypocreomycetidae</taxon>
        <taxon>Hypocreales</taxon>
        <taxon>Clavicipitaceae</taxon>
        <taxon>Clavicipitaceae incertae sedis</taxon>
        <taxon>'Torrubiella' clade</taxon>
    </lineage>
</organism>
<dbReference type="PANTHER" id="PTHR47172:SF24">
    <property type="entry name" value="GATA ZINC FINGER DOMAIN-CONTAINING PROTEIN 14-RELATED"/>
    <property type="match status" value="1"/>
</dbReference>